<evidence type="ECO:0000259" key="10">
    <source>
        <dbReference type="Pfam" id="PF08240"/>
    </source>
</evidence>
<evidence type="ECO:0000256" key="3">
    <source>
        <dbReference type="ARBA" id="ARBA00011738"/>
    </source>
</evidence>
<organism evidence="11 12">
    <name type="scientific">Tagetes erecta</name>
    <name type="common">African marigold</name>
    <dbReference type="NCBI Taxonomy" id="13708"/>
    <lineage>
        <taxon>Eukaryota</taxon>
        <taxon>Viridiplantae</taxon>
        <taxon>Streptophyta</taxon>
        <taxon>Embryophyta</taxon>
        <taxon>Tracheophyta</taxon>
        <taxon>Spermatophyta</taxon>
        <taxon>Magnoliopsida</taxon>
        <taxon>eudicotyledons</taxon>
        <taxon>Gunneridae</taxon>
        <taxon>Pentapetalae</taxon>
        <taxon>asterids</taxon>
        <taxon>campanulids</taxon>
        <taxon>Asterales</taxon>
        <taxon>Asteraceae</taxon>
        <taxon>Asteroideae</taxon>
        <taxon>Heliantheae alliance</taxon>
        <taxon>Tageteae</taxon>
        <taxon>Tagetes</taxon>
    </lineage>
</organism>
<sequence length="382" mass="41112">MSSTSGAIIKCKAAVAWGAGEAMIMEDVEVSPPQASEIRIKVVSTSLCRSDVTAWLSQAQPPLFPRIFGHEASGIVESVGEEVTEFVEGDHVLTLFIGECMNCKHCVSGKKSNICQKLGLERKGVMHSDQKTRFFIKGKPVYHYCAVSSFSEYTVVHSGCAVKITKDAPLQKVCLLSCGTAAGLGAAWNVADVSKGSTVAIFGLGTVGLSVAQAAKIRGASRIIGVDTNPEKNEKAKAFGVTDFINPNEIEESVQQVIKRITDGGVDYSFECIGDTEMVTTALQSCCDGWGVTVTLGVPKTKPEVTAHYGLFLTGRTLIGSLFGGWKPKSDLPSLIDMYLKEEIIIDDLITHNLAFKDINKAFDLMVEGKCLRCVIHMSNEC</sequence>
<evidence type="ECO:0000259" key="9">
    <source>
        <dbReference type="Pfam" id="PF00107"/>
    </source>
</evidence>
<gene>
    <name evidence="11" type="ORF">QVD17_05318</name>
</gene>
<dbReference type="GO" id="GO:0046294">
    <property type="term" value="P:formaldehyde catabolic process"/>
    <property type="evidence" value="ECO:0007669"/>
    <property type="project" value="TreeGrafter"/>
</dbReference>
<dbReference type="GO" id="GO:0008270">
    <property type="term" value="F:zinc ion binding"/>
    <property type="evidence" value="ECO:0007669"/>
    <property type="project" value="InterPro"/>
</dbReference>
<evidence type="ECO:0000313" key="12">
    <source>
        <dbReference type="Proteomes" id="UP001229421"/>
    </source>
</evidence>
<dbReference type="SUPFAM" id="SSF51735">
    <property type="entry name" value="NAD(P)-binding Rossmann-fold domains"/>
    <property type="match status" value="1"/>
</dbReference>
<dbReference type="SUPFAM" id="SSF50129">
    <property type="entry name" value="GroES-like"/>
    <property type="match status" value="2"/>
</dbReference>
<keyword evidence="7" id="KW-0520">NAD</keyword>
<comment type="cofactor">
    <cofactor evidence="1 8">
        <name>Zn(2+)</name>
        <dbReference type="ChEBI" id="CHEBI:29105"/>
    </cofactor>
</comment>
<dbReference type="InterPro" id="IPR011032">
    <property type="entry name" value="GroES-like_sf"/>
</dbReference>
<dbReference type="Pfam" id="PF00107">
    <property type="entry name" value="ADH_zinc_N"/>
    <property type="match status" value="1"/>
</dbReference>
<dbReference type="InterPro" id="IPR013149">
    <property type="entry name" value="ADH-like_C"/>
</dbReference>
<dbReference type="AlphaFoldDB" id="A0AAD8LBS6"/>
<keyword evidence="4 8" id="KW-0479">Metal-binding</keyword>
<dbReference type="InterPro" id="IPR013154">
    <property type="entry name" value="ADH-like_N"/>
</dbReference>
<evidence type="ECO:0000256" key="8">
    <source>
        <dbReference type="RuleBase" id="RU361277"/>
    </source>
</evidence>
<dbReference type="InterPro" id="IPR036291">
    <property type="entry name" value="NAD(P)-bd_dom_sf"/>
</dbReference>
<accession>A0AAD8LBS6</accession>
<evidence type="ECO:0000313" key="11">
    <source>
        <dbReference type="EMBL" id="KAK1439499.1"/>
    </source>
</evidence>
<dbReference type="GO" id="GO:0051903">
    <property type="term" value="F:S-(hydroxymethyl)glutathione dehydrogenase [NAD(P)+] activity"/>
    <property type="evidence" value="ECO:0007669"/>
    <property type="project" value="TreeGrafter"/>
</dbReference>
<comment type="caution">
    <text evidence="11">The sequence shown here is derived from an EMBL/GenBank/DDBJ whole genome shotgun (WGS) entry which is preliminary data.</text>
</comment>
<evidence type="ECO:0000256" key="6">
    <source>
        <dbReference type="ARBA" id="ARBA00023002"/>
    </source>
</evidence>
<dbReference type="Proteomes" id="UP001229421">
    <property type="component" value="Unassembled WGS sequence"/>
</dbReference>
<keyword evidence="5 8" id="KW-0862">Zinc</keyword>
<feature type="domain" description="Alcohol dehydrogenase-like N-terminal" evidence="10">
    <location>
        <begin position="35"/>
        <end position="164"/>
    </location>
</feature>
<keyword evidence="6" id="KW-0560">Oxidoreductase</keyword>
<evidence type="ECO:0008006" key="13">
    <source>
        <dbReference type="Google" id="ProtNLM"/>
    </source>
</evidence>
<dbReference type="PANTHER" id="PTHR43880:SF5">
    <property type="entry name" value="ALCOHOL DEHYDROGENASE-LIKE 6"/>
    <property type="match status" value="1"/>
</dbReference>
<keyword evidence="12" id="KW-1185">Reference proteome</keyword>
<dbReference type="EMBL" id="JAUHHV010000001">
    <property type="protein sequence ID" value="KAK1439499.1"/>
    <property type="molecule type" value="Genomic_DNA"/>
</dbReference>
<dbReference type="InterPro" id="IPR002328">
    <property type="entry name" value="ADH_Zn_CS"/>
</dbReference>
<dbReference type="FunFam" id="3.90.180.10:FF:000007">
    <property type="entry name" value="Alcohol dehydrogenase 6"/>
    <property type="match status" value="1"/>
</dbReference>
<evidence type="ECO:0000256" key="1">
    <source>
        <dbReference type="ARBA" id="ARBA00001947"/>
    </source>
</evidence>
<comment type="subunit">
    <text evidence="3">Homodimer.</text>
</comment>
<dbReference type="Gene3D" id="3.40.50.720">
    <property type="entry name" value="NAD(P)-binding Rossmann-like Domain"/>
    <property type="match status" value="1"/>
</dbReference>
<protein>
    <recommendedName>
        <fullName evidence="13">Alcohol dehydrogenase</fullName>
    </recommendedName>
</protein>
<evidence type="ECO:0000256" key="5">
    <source>
        <dbReference type="ARBA" id="ARBA00022833"/>
    </source>
</evidence>
<proteinExistence type="inferred from homology"/>
<dbReference type="Gene3D" id="3.90.180.10">
    <property type="entry name" value="Medium-chain alcohol dehydrogenases, catalytic domain"/>
    <property type="match status" value="1"/>
</dbReference>
<feature type="domain" description="Alcohol dehydrogenase-like C-terminal" evidence="9">
    <location>
        <begin position="207"/>
        <end position="338"/>
    </location>
</feature>
<comment type="similarity">
    <text evidence="2">Belongs to the zinc-containing alcohol dehydrogenase family. Class-III subfamily.</text>
</comment>
<dbReference type="Pfam" id="PF08240">
    <property type="entry name" value="ADH_N"/>
    <property type="match status" value="1"/>
</dbReference>
<reference evidence="11" key="1">
    <citation type="journal article" date="2023" name="bioRxiv">
        <title>Improved chromosome-level genome assembly for marigold (Tagetes erecta).</title>
        <authorList>
            <person name="Jiang F."/>
            <person name="Yuan L."/>
            <person name="Wang S."/>
            <person name="Wang H."/>
            <person name="Xu D."/>
            <person name="Wang A."/>
            <person name="Fan W."/>
        </authorList>
    </citation>
    <scope>NUCLEOTIDE SEQUENCE</scope>
    <source>
        <strain evidence="11">WSJ</strain>
        <tissue evidence="11">Leaf</tissue>
    </source>
</reference>
<dbReference type="PROSITE" id="PS00059">
    <property type="entry name" value="ADH_ZINC"/>
    <property type="match status" value="1"/>
</dbReference>
<dbReference type="PANTHER" id="PTHR43880">
    <property type="entry name" value="ALCOHOL DEHYDROGENASE"/>
    <property type="match status" value="1"/>
</dbReference>
<evidence type="ECO:0000256" key="2">
    <source>
        <dbReference type="ARBA" id="ARBA00010902"/>
    </source>
</evidence>
<evidence type="ECO:0000256" key="4">
    <source>
        <dbReference type="ARBA" id="ARBA00022723"/>
    </source>
</evidence>
<name>A0AAD8LBS6_TARER</name>
<evidence type="ECO:0000256" key="7">
    <source>
        <dbReference type="ARBA" id="ARBA00023027"/>
    </source>
</evidence>
<dbReference type="CDD" id="cd08301">
    <property type="entry name" value="alcohol_DH_plants"/>
    <property type="match status" value="1"/>
</dbReference>
<dbReference type="GO" id="GO:0005829">
    <property type="term" value="C:cytosol"/>
    <property type="evidence" value="ECO:0007669"/>
    <property type="project" value="TreeGrafter"/>
</dbReference>
<dbReference type="FunFam" id="3.40.50.720:FF:000003">
    <property type="entry name" value="S-(hydroxymethyl)glutathione dehydrogenase"/>
    <property type="match status" value="1"/>
</dbReference>